<dbReference type="EMBL" id="JBBNAG010000006">
    <property type="protein sequence ID" value="KAK9126876.1"/>
    <property type="molecule type" value="Genomic_DNA"/>
</dbReference>
<dbReference type="Proteomes" id="UP001419268">
    <property type="component" value="Unassembled WGS sequence"/>
</dbReference>
<evidence type="ECO:0000313" key="2">
    <source>
        <dbReference type="Proteomes" id="UP001419268"/>
    </source>
</evidence>
<keyword evidence="2" id="KW-1185">Reference proteome</keyword>
<reference evidence="1 2" key="1">
    <citation type="submission" date="2024-01" db="EMBL/GenBank/DDBJ databases">
        <title>Genome assemblies of Stephania.</title>
        <authorList>
            <person name="Yang L."/>
        </authorList>
    </citation>
    <scope>NUCLEOTIDE SEQUENCE [LARGE SCALE GENOMIC DNA]</scope>
    <source>
        <strain evidence="1">JXDWG</strain>
        <tissue evidence="1">Leaf</tissue>
    </source>
</reference>
<name>A0AAP0J3H2_9MAGN</name>
<dbReference type="AlphaFoldDB" id="A0AAP0J3H2"/>
<comment type="caution">
    <text evidence="1">The sequence shown here is derived from an EMBL/GenBank/DDBJ whole genome shotgun (WGS) entry which is preliminary data.</text>
</comment>
<protein>
    <submittedName>
        <fullName evidence="1">Uncharacterized protein</fullName>
    </submittedName>
</protein>
<organism evidence="1 2">
    <name type="scientific">Stephania cephalantha</name>
    <dbReference type="NCBI Taxonomy" id="152367"/>
    <lineage>
        <taxon>Eukaryota</taxon>
        <taxon>Viridiplantae</taxon>
        <taxon>Streptophyta</taxon>
        <taxon>Embryophyta</taxon>
        <taxon>Tracheophyta</taxon>
        <taxon>Spermatophyta</taxon>
        <taxon>Magnoliopsida</taxon>
        <taxon>Ranunculales</taxon>
        <taxon>Menispermaceae</taxon>
        <taxon>Menispermoideae</taxon>
        <taxon>Cissampelideae</taxon>
        <taxon>Stephania</taxon>
    </lineage>
</organism>
<evidence type="ECO:0000313" key="1">
    <source>
        <dbReference type="EMBL" id="KAK9126876.1"/>
    </source>
</evidence>
<gene>
    <name evidence="1" type="ORF">Scep_015722</name>
</gene>
<sequence>MCDMQRGDEGRERGVQVAMRAHVPLGVRADVAKEKEHVSLLQVQTPDRRRVRRD</sequence>
<accession>A0AAP0J3H2</accession>
<proteinExistence type="predicted"/>